<feature type="region of interest" description="Disordered" evidence="8">
    <location>
        <begin position="748"/>
        <end position="770"/>
    </location>
</feature>
<evidence type="ECO:0000259" key="9">
    <source>
        <dbReference type="SMART" id="SM00968"/>
    </source>
</evidence>
<feature type="coiled-coil region" evidence="7">
    <location>
        <begin position="966"/>
        <end position="1031"/>
    </location>
</feature>
<dbReference type="Proteomes" id="UP000317093">
    <property type="component" value="Chromosome"/>
</dbReference>
<feature type="compositionally biased region" description="Acidic residues" evidence="8">
    <location>
        <begin position="1191"/>
        <end position="1206"/>
    </location>
</feature>
<keyword evidence="3 7" id="KW-0547">Nucleotide-binding</keyword>
<dbReference type="FunFam" id="3.40.50.300:FF:000901">
    <property type="entry name" value="Chromosome partition protein Smc"/>
    <property type="match status" value="1"/>
</dbReference>
<dbReference type="AlphaFoldDB" id="A0A518B528"/>
<evidence type="ECO:0000256" key="1">
    <source>
        <dbReference type="ARBA" id="ARBA00004496"/>
    </source>
</evidence>
<dbReference type="KEGG" id="knv:Pan216_29400"/>
<evidence type="ECO:0000256" key="6">
    <source>
        <dbReference type="ARBA" id="ARBA00023125"/>
    </source>
</evidence>
<feature type="compositionally biased region" description="Basic and acidic residues" evidence="8">
    <location>
        <begin position="253"/>
        <end position="265"/>
    </location>
</feature>
<dbReference type="InterPro" id="IPR027417">
    <property type="entry name" value="P-loop_NTPase"/>
</dbReference>
<feature type="binding site" evidence="7">
    <location>
        <begin position="31"/>
        <end position="38"/>
    </location>
    <ligand>
        <name>ATP</name>
        <dbReference type="ChEBI" id="CHEBI:30616"/>
    </ligand>
</feature>
<dbReference type="OrthoDB" id="9808768at2"/>
<feature type="coiled-coil region" evidence="7">
    <location>
        <begin position="464"/>
        <end position="498"/>
    </location>
</feature>
<comment type="subcellular location">
    <subcellularLocation>
        <location evidence="1 7">Cytoplasm</location>
    </subcellularLocation>
</comment>
<dbReference type="GO" id="GO:0006260">
    <property type="term" value="P:DNA replication"/>
    <property type="evidence" value="ECO:0007669"/>
    <property type="project" value="UniProtKB-UniRule"/>
</dbReference>
<keyword evidence="11" id="KW-1185">Reference proteome</keyword>
<feature type="compositionally biased region" description="Basic and acidic residues" evidence="8">
    <location>
        <begin position="748"/>
        <end position="762"/>
    </location>
</feature>
<evidence type="ECO:0000256" key="3">
    <source>
        <dbReference type="ARBA" id="ARBA00022741"/>
    </source>
</evidence>
<dbReference type="HAMAP" id="MF_01894">
    <property type="entry name" value="Smc_prok"/>
    <property type="match status" value="1"/>
</dbReference>
<proteinExistence type="inferred from homology"/>
<dbReference type="GO" id="GO:0007062">
    <property type="term" value="P:sister chromatid cohesion"/>
    <property type="evidence" value="ECO:0007669"/>
    <property type="project" value="InterPro"/>
</dbReference>
<dbReference type="PANTHER" id="PTHR43977">
    <property type="entry name" value="STRUCTURAL MAINTENANCE OF CHROMOSOMES PROTEIN 3"/>
    <property type="match status" value="1"/>
</dbReference>
<dbReference type="GO" id="GO:0007059">
    <property type="term" value="P:chromosome segregation"/>
    <property type="evidence" value="ECO:0007669"/>
    <property type="project" value="UniProtKB-UniRule"/>
</dbReference>
<dbReference type="GO" id="GO:0005737">
    <property type="term" value="C:cytoplasm"/>
    <property type="evidence" value="ECO:0007669"/>
    <property type="project" value="UniProtKB-SubCell"/>
</dbReference>
<comment type="similarity">
    <text evidence="7">Belongs to the SMC family.</text>
</comment>
<comment type="function">
    <text evidence="7">Required for chromosome condensation and partitioning.</text>
</comment>
<dbReference type="NCBIfam" id="TIGR02168">
    <property type="entry name" value="SMC_prok_B"/>
    <property type="match status" value="1"/>
</dbReference>
<dbReference type="SMART" id="SM00968">
    <property type="entry name" value="SMC_hinge"/>
    <property type="match status" value="1"/>
</dbReference>
<dbReference type="RefSeq" id="WP_145258578.1">
    <property type="nucleotide sequence ID" value="NZ_CP036279.1"/>
</dbReference>
<evidence type="ECO:0000256" key="5">
    <source>
        <dbReference type="ARBA" id="ARBA00023054"/>
    </source>
</evidence>
<keyword evidence="5 7" id="KW-0175">Coiled coil</keyword>
<dbReference type="SUPFAM" id="SSF52540">
    <property type="entry name" value="P-loop containing nucleoside triphosphate hydrolases"/>
    <property type="match status" value="1"/>
</dbReference>
<evidence type="ECO:0000256" key="2">
    <source>
        <dbReference type="ARBA" id="ARBA00022490"/>
    </source>
</evidence>
<dbReference type="InterPro" id="IPR024704">
    <property type="entry name" value="SMC"/>
</dbReference>
<dbReference type="Gene3D" id="3.30.70.1620">
    <property type="match status" value="1"/>
</dbReference>
<feature type="region of interest" description="Disordered" evidence="8">
    <location>
        <begin position="1181"/>
        <end position="1206"/>
    </location>
</feature>
<comment type="subunit">
    <text evidence="7">Homodimer.</text>
</comment>
<comment type="domain">
    <text evidence="7">Contains large globular domains required for ATP hydrolysis at each terminus and a third globular domain forming a flexible hinge near the middle of the molecule. These domains are separated by coiled-coil structures.</text>
</comment>
<dbReference type="GO" id="GO:0016887">
    <property type="term" value="F:ATP hydrolysis activity"/>
    <property type="evidence" value="ECO:0007669"/>
    <property type="project" value="InterPro"/>
</dbReference>
<evidence type="ECO:0000313" key="11">
    <source>
        <dbReference type="Proteomes" id="UP000317093"/>
    </source>
</evidence>
<name>A0A518B528_9BACT</name>
<accession>A0A518B528</accession>
<dbReference type="GO" id="GO:0030261">
    <property type="term" value="P:chromosome condensation"/>
    <property type="evidence" value="ECO:0007669"/>
    <property type="project" value="InterPro"/>
</dbReference>
<evidence type="ECO:0000313" key="10">
    <source>
        <dbReference type="EMBL" id="QDU62074.1"/>
    </source>
</evidence>
<dbReference type="GO" id="GO:0005524">
    <property type="term" value="F:ATP binding"/>
    <property type="evidence" value="ECO:0007669"/>
    <property type="project" value="UniProtKB-UniRule"/>
</dbReference>
<protein>
    <recommendedName>
        <fullName evidence="7">Chromosome partition protein Smc</fullName>
    </recommendedName>
</protein>
<reference evidence="10 11" key="1">
    <citation type="submission" date="2019-02" db="EMBL/GenBank/DDBJ databases">
        <title>Deep-cultivation of Planctomycetes and their phenomic and genomic characterization uncovers novel biology.</title>
        <authorList>
            <person name="Wiegand S."/>
            <person name="Jogler M."/>
            <person name="Boedeker C."/>
            <person name="Pinto D."/>
            <person name="Vollmers J."/>
            <person name="Rivas-Marin E."/>
            <person name="Kohn T."/>
            <person name="Peeters S.H."/>
            <person name="Heuer A."/>
            <person name="Rast P."/>
            <person name="Oberbeckmann S."/>
            <person name="Bunk B."/>
            <person name="Jeske O."/>
            <person name="Meyerdierks A."/>
            <person name="Storesund J.E."/>
            <person name="Kallscheuer N."/>
            <person name="Luecker S."/>
            <person name="Lage O.M."/>
            <person name="Pohl T."/>
            <person name="Merkel B.J."/>
            <person name="Hornburger P."/>
            <person name="Mueller R.-W."/>
            <person name="Bruemmer F."/>
            <person name="Labrenz M."/>
            <person name="Spormann A.M."/>
            <person name="Op den Camp H."/>
            <person name="Overmann J."/>
            <person name="Amann R."/>
            <person name="Jetten M.S.M."/>
            <person name="Mascher T."/>
            <person name="Medema M.H."/>
            <person name="Devos D.P."/>
            <person name="Kaster A.-K."/>
            <person name="Ovreas L."/>
            <person name="Rohde M."/>
            <person name="Galperin M.Y."/>
            <person name="Jogler C."/>
        </authorList>
    </citation>
    <scope>NUCLEOTIDE SEQUENCE [LARGE SCALE GENOMIC DNA]</scope>
    <source>
        <strain evidence="10 11">Pan216</strain>
    </source>
</reference>
<dbReference type="Gene3D" id="1.20.1060.20">
    <property type="match status" value="1"/>
</dbReference>
<sequence>MLKWLQLVGFKSFADKTRFGFGDGVTGIVGPNGSGKSNVVDAIRWILGEQSAKSLRGKEMADVIFNGSSTRRSLGLGEVSLCLDNSRRYLPVESDEVVLTRRVYRSGEGEYLINNRLARLRDIRELFLGTGAGASTYCIIEQGKVERMLQASTKDRRQIFEEAAGTSRFRAKKIECLRRLDRVEQNLVRAQDIWEEVDKQLRGLRSQAGKARRYKEMSDRLRELRLQVGAANFYEQSRELKAIEDQLGGADEETTKSEERLKESQRRFRELDETLTGQEEAIREVTERLSAVREQTATLESAVASDRSRHEELSAETNDGFLQLRSLRLRANQARVEHRQHREQVATETTRRGEAAEELQRLQQEAKQRSQELEQATKRLEEDRAKSDEVIKRLARFENEQSAIESQLAILWQQSERLAEKYADYDTGIRRLQREQTLLRPQALAVEAQVGRLRNQGGTLRRDHKRLLEQRSDLLDRLAHLRDRRTALSSRAEVLENLAVRHEGFEGGVRQALNRKAAGQEIWRPVLGVLAECLEVDSDHADLVELALGPRAQALIVRSTEELSDELLHAARELNGRVPFLLIDDGSGDHLDVFPDEMDALCLADLIRCADELRPLVERLLGTTFVADDLASARDAASRFADLRFITPQGDLLEPGGCLSVGPLHRSQGLLLRAAERREIKGDIEKTEEEIRVEEVALARLDASIDEMESTLSLQDVLESTLSEQARHFASVLGRNVDRCQELSRSRKAAARERAENDRELDQVNQQSDDVEKRIAESHDQLAAFSSGMSRTEQGVEELRAQMAELNATISDRKLEFAKAEQRLASLSAGLDQVAAAEVQRQQELQDHLARLQTARSRGEAVEARLLLNTAALAELYHQKDGIASVNGFDPARVAKMREERRVLSASIESDRTALDQLRSRHHKAELRLTEVRMRRDNLVARLSEDYDIDASTLIGADYEPPTEPLDEARSEIDQLTAKISKLGTVNTAAVEQLDDLEERSGTLRHQLDDLQAAKKHLDSVIARINEESRRLFLDTFETVREHFQDLFRKLFGGGKADLLLEDDADVLEGGIDIIARPPGKEPRSISLLSGGEKTMTAVAMLMALFRSKPSPFCVLDEVDAALDEANIGRFTEMLREFLDQSQFIIVTHSKTTMANTDVLHGVTQREPGISTRVSVRLEDIGQDGRISDEAGAEEEVESAAEESSS</sequence>
<dbReference type="PIRSF" id="PIRSF005719">
    <property type="entry name" value="SMC"/>
    <property type="match status" value="1"/>
</dbReference>
<evidence type="ECO:0000256" key="4">
    <source>
        <dbReference type="ARBA" id="ARBA00022840"/>
    </source>
</evidence>
<feature type="domain" description="SMC hinge" evidence="9">
    <location>
        <begin position="525"/>
        <end position="637"/>
    </location>
</feature>
<dbReference type="SUPFAM" id="SSF75553">
    <property type="entry name" value="Smc hinge domain"/>
    <property type="match status" value="1"/>
</dbReference>
<evidence type="ECO:0000256" key="7">
    <source>
        <dbReference type="HAMAP-Rule" id="MF_01894"/>
    </source>
</evidence>
<dbReference type="Gene3D" id="3.40.50.300">
    <property type="entry name" value="P-loop containing nucleotide triphosphate hydrolases"/>
    <property type="match status" value="2"/>
</dbReference>
<keyword evidence="2 7" id="KW-0963">Cytoplasm</keyword>
<dbReference type="Pfam" id="PF02463">
    <property type="entry name" value="SMC_N"/>
    <property type="match status" value="1"/>
</dbReference>
<keyword evidence="6 7" id="KW-0238">DNA-binding</keyword>
<dbReference type="InterPro" id="IPR003395">
    <property type="entry name" value="RecF/RecN/SMC_N"/>
</dbReference>
<gene>
    <name evidence="10" type="primary">smc_6</name>
    <name evidence="7" type="synonym">smc</name>
    <name evidence="10" type="ORF">Pan216_29400</name>
</gene>
<dbReference type="InterPro" id="IPR011890">
    <property type="entry name" value="SMC_prok"/>
</dbReference>
<evidence type="ECO:0000256" key="8">
    <source>
        <dbReference type="SAM" id="MobiDB-lite"/>
    </source>
</evidence>
<feature type="region of interest" description="Disordered" evidence="8">
    <location>
        <begin position="338"/>
        <end position="384"/>
    </location>
</feature>
<dbReference type="InterPro" id="IPR010935">
    <property type="entry name" value="SMC_hinge"/>
</dbReference>
<feature type="coiled-coil region" evidence="7">
    <location>
        <begin position="677"/>
        <end position="704"/>
    </location>
</feature>
<dbReference type="GO" id="GO:0005694">
    <property type="term" value="C:chromosome"/>
    <property type="evidence" value="ECO:0007669"/>
    <property type="project" value="InterPro"/>
</dbReference>
<organism evidence="10 11">
    <name type="scientific">Kolteria novifilia</name>
    <dbReference type="NCBI Taxonomy" id="2527975"/>
    <lineage>
        <taxon>Bacteria</taxon>
        <taxon>Pseudomonadati</taxon>
        <taxon>Planctomycetota</taxon>
        <taxon>Planctomycetia</taxon>
        <taxon>Kolteriales</taxon>
        <taxon>Kolteriaceae</taxon>
        <taxon>Kolteria</taxon>
    </lineage>
</organism>
<dbReference type="InterPro" id="IPR036277">
    <property type="entry name" value="SMC_hinge_sf"/>
</dbReference>
<dbReference type="CDD" id="cd03278">
    <property type="entry name" value="ABC_SMC_barmotin"/>
    <property type="match status" value="1"/>
</dbReference>
<dbReference type="GO" id="GO:0003677">
    <property type="term" value="F:DNA binding"/>
    <property type="evidence" value="ECO:0007669"/>
    <property type="project" value="UniProtKB-UniRule"/>
</dbReference>
<feature type="region of interest" description="Disordered" evidence="8">
    <location>
        <begin position="246"/>
        <end position="265"/>
    </location>
</feature>
<dbReference type="EMBL" id="CP036279">
    <property type="protein sequence ID" value="QDU62074.1"/>
    <property type="molecule type" value="Genomic_DNA"/>
</dbReference>
<keyword evidence="4 7" id="KW-0067">ATP-binding</keyword>
<dbReference type="Pfam" id="PF06470">
    <property type="entry name" value="SMC_hinge"/>
    <property type="match status" value="1"/>
</dbReference>